<dbReference type="InterPro" id="IPR007351">
    <property type="entry name" value="YjbR"/>
</dbReference>
<evidence type="ECO:0000313" key="4">
    <source>
        <dbReference type="Proteomes" id="UP000183794"/>
    </source>
</evidence>
<dbReference type="Gene3D" id="3.90.1150.30">
    <property type="match status" value="1"/>
</dbReference>
<accession>A0A090IFV4</accession>
<dbReference type="PANTHER" id="PTHR35145">
    <property type="entry name" value="CYTOPLASMIC PROTEIN-RELATED"/>
    <property type="match status" value="1"/>
</dbReference>
<protein>
    <submittedName>
        <fullName evidence="2">Uncharacterized protein conserved in bacteria</fullName>
    </submittedName>
</protein>
<dbReference type="Pfam" id="PF04237">
    <property type="entry name" value="YjbR"/>
    <property type="match status" value="1"/>
</dbReference>
<reference evidence="1 3" key="1">
    <citation type="submission" date="2016-11" db="EMBL/GenBank/DDBJ databases">
        <authorList>
            <person name="Klemetsen T."/>
        </authorList>
    </citation>
    <scope>NUCLEOTIDE SEQUENCE [LARGE SCALE GENOMIC DNA]</scope>
    <source>
        <strain evidence="1">MT 2528</strain>
    </source>
</reference>
<dbReference type="InterPro" id="IPR038056">
    <property type="entry name" value="YjbR-like_sf"/>
</dbReference>
<evidence type="ECO:0000313" key="2">
    <source>
        <dbReference type="EMBL" id="SGZ06889.1"/>
    </source>
</evidence>
<organism evidence="2 4">
    <name type="scientific">Moritella viscosa</name>
    <dbReference type="NCBI Taxonomy" id="80854"/>
    <lineage>
        <taxon>Bacteria</taxon>
        <taxon>Pseudomonadati</taxon>
        <taxon>Pseudomonadota</taxon>
        <taxon>Gammaproteobacteria</taxon>
        <taxon>Alteromonadales</taxon>
        <taxon>Moritellaceae</taxon>
        <taxon>Moritella</taxon>
    </lineage>
</organism>
<dbReference type="PANTHER" id="PTHR35145:SF1">
    <property type="entry name" value="CYTOPLASMIC PROTEIN"/>
    <property type="match status" value="1"/>
</dbReference>
<dbReference type="Proteomes" id="UP000182660">
    <property type="component" value="Unassembled WGS sequence"/>
</dbReference>
<name>A0A090IFV4_9GAMM</name>
<dbReference type="OrthoDB" id="3194910at2"/>
<dbReference type="HOGENOM" id="CLU_105851_1_1_6"/>
<evidence type="ECO:0000313" key="1">
    <source>
        <dbReference type="EMBL" id="SGY95131.1"/>
    </source>
</evidence>
<dbReference type="PATRIC" id="fig|80854.5.peg.3318"/>
<evidence type="ECO:0000313" key="3">
    <source>
        <dbReference type="Proteomes" id="UP000182660"/>
    </source>
</evidence>
<proteinExistence type="predicted"/>
<dbReference type="InterPro" id="IPR058532">
    <property type="entry name" value="YjbR/MT2646/Rv2570-like"/>
</dbReference>
<dbReference type="AlphaFoldDB" id="A0A090IFV4"/>
<gene>
    <name evidence="1" type="ORF">MT2528_2922</name>
    <name evidence="2" type="ORF">NVI5450_3116</name>
</gene>
<dbReference type="KEGG" id="mvs:MVIS_3134"/>
<dbReference type="RefSeq" id="WP_045111188.1">
    <property type="nucleotide sequence ID" value="NZ_CAWQZC010000033.1"/>
</dbReference>
<dbReference type="SUPFAM" id="SSF142906">
    <property type="entry name" value="YjbR-like"/>
    <property type="match status" value="1"/>
</dbReference>
<dbReference type="Proteomes" id="UP000183794">
    <property type="component" value="Unassembled WGS sequence"/>
</dbReference>
<keyword evidence="3" id="KW-1185">Reference proteome</keyword>
<reference evidence="2 4" key="2">
    <citation type="submission" date="2016-11" db="EMBL/GenBank/DDBJ databases">
        <authorList>
            <person name="Jaros S."/>
            <person name="Januszkiewicz K."/>
            <person name="Wedrychowicz H."/>
        </authorList>
    </citation>
    <scope>NUCLEOTIDE SEQUENCE [LARGE SCALE GENOMIC DNA]</scope>
    <source>
        <strain evidence="2">NVI 5450</strain>
    </source>
</reference>
<dbReference type="GeneID" id="61296756"/>
<sequence length="123" mass="13917">MEQVHLEHYLHNLKAAQQDYPFGPDVLVYKVMGKMFALLTKNEAGCSVNFKAHPSDVEVLVDEFMAISLGYHMNKRHWITVKLKGDVPAGMIENLAGQSYALVVSKLTKKLQLELDEPAYIEK</sequence>
<dbReference type="EMBL" id="FPLJ01000064">
    <property type="protein sequence ID" value="SGY95131.1"/>
    <property type="molecule type" value="Genomic_DNA"/>
</dbReference>
<dbReference type="EMBL" id="FPLD01000084">
    <property type="protein sequence ID" value="SGZ06889.1"/>
    <property type="molecule type" value="Genomic_DNA"/>
</dbReference>